<dbReference type="EMBL" id="FOHU01000002">
    <property type="protein sequence ID" value="SES87073.1"/>
    <property type="molecule type" value="Genomic_DNA"/>
</dbReference>
<dbReference type="STRING" id="426128.SAMN05660297_00792"/>
<accession>A0A1H9ZZ32</accession>
<proteinExistence type="predicted"/>
<gene>
    <name evidence="1" type="ORF">SAMN05660297_00792</name>
</gene>
<protein>
    <submittedName>
        <fullName evidence="1">SipW-cognate class signal peptide</fullName>
    </submittedName>
</protein>
<sequence>MKKSRFLALILVVAVMMMGAGYAYWTQDLTIENTITTGRLEVEFEGPELVLPNNTYMHESSDFDIDDDADIPALKLDLVDAYPGAQADISFKLVNKGTLAAIVKGFDFSEVVGEGTNEGLVLCKKLSVDGNEKVFSEKTTLKDALLNELNIRLEPDNDHVEVKMTLQIDPDAKNNDLKQGQEGAIEFTINMKAYQYNDDTI</sequence>
<dbReference type="AlphaFoldDB" id="A0A1H9ZZ32"/>
<evidence type="ECO:0000313" key="2">
    <source>
        <dbReference type="Proteomes" id="UP000199568"/>
    </source>
</evidence>
<organism evidence="1 2">
    <name type="scientific">Natronincola peptidivorans</name>
    <dbReference type="NCBI Taxonomy" id="426128"/>
    <lineage>
        <taxon>Bacteria</taxon>
        <taxon>Bacillati</taxon>
        <taxon>Bacillota</taxon>
        <taxon>Clostridia</taxon>
        <taxon>Peptostreptococcales</taxon>
        <taxon>Natronincolaceae</taxon>
        <taxon>Natronincola</taxon>
    </lineage>
</organism>
<dbReference type="RefSeq" id="WP_090439637.1">
    <property type="nucleotide sequence ID" value="NZ_FOHU01000002.1"/>
</dbReference>
<name>A0A1H9ZZ32_9FIRM</name>
<keyword evidence="2" id="KW-1185">Reference proteome</keyword>
<dbReference type="NCBIfam" id="TIGR04088">
    <property type="entry name" value="cognate_SipW"/>
    <property type="match status" value="1"/>
</dbReference>
<reference evidence="1 2" key="1">
    <citation type="submission" date="2016-10" db="EMBL/GenBank/DDBJ databases">
        <authorList>
            <person name="de Groot N.N."/>
        </authorList>
    </citation>
    <scope>NUCLEOTIDE SEQUENCE [LARGE SCALE GENOMIC DNA]</scope>
    <source>
        <strain evidence="1 2">DSM 18979</strain>
    </source>
</reference>
<dbReference type="Proteomes" id="UP000199568">
    <property type="component" value="Unassembled WGS sequence"/>
</dbReference>
<dbReference type="InterPro" id="IPR023833">
    <property type="entry name" value="Signal_pept_SipW-depend-type"/>
</dbReference>
<evidence type="ECO:0000313" key="1">
    <source>
        <dbReference type="EMBL" id="SES87073.1"/>
    </source>
</evidence>
<dbReference type="OrthoDB" id="1955180at2"/>